<dbReference type="PANTHER" id="PTHR21505:SF8">
    <property type="entry name" value="DPT-YFP REPRESSOR BY OVEREXPRESSION, ISOFORM D-RELATED"/>
    <property type="match status" value="1"/>
</dbReference>
<dbReference type="FunCoup" id="A0A7R8YMV7">
    <property type="interactions" value="23"/>
</dbReference>
<evidence type="ECO:0000259" key="2">
    <source>
        <dbReference type="PROSITE" id="PS51029"/>
    </source>
</evidence>
<feature type="region of interest" description="Disordered" evidence="1">
    <location>
        <begin position="170"/>
        <end position="189"/>
    </location>
</feature>
<protein>
    <recommendedName>
        <fullName evidence="2">MADF domain-containing protein</fullName>
    </recommendedName>
</protein>
<evidence type="ECO:0000313" key="4">
    <source>
        <dbReference type="Proteomes" id="UP000594454"/>
    </source>
</evidence>
<accession>A0A7R8YMV7</accession>
<dbReference type="PROSITE" id="PS51029">
    <property type="entry name" value="MADF"/>
    <property type="match status" value="1"/>
</dbReference>
<reference evidence="3 4" key="1">
    <citation type="submission" date="2020-11" db="EMBL/GenBank/DDBJ databases">
        <authorList>
            <person name="Wallbank WR R."/>
            <person name="Pardo Diaz C."/>
            <person name="Kozak K."/>
            <person name="Martin S."/>
            <person name="Jiggins C."/>
            <person name="Moest M."/>
            <person name="Warren A I."/>
            <person name="Generalovic N T."/>
            <person name="Byers J.R.P. K."/>
            <person name="Montejo-Kovacevich G."/>
            <person name="Yen C E."/>
        </authorList>
    </citation>
    <scope>NUCLEOTIDE SEQUENCE [LARGE SCALE GENOMIC DNA]</scope>
</reference>
<name>A0A7R8YMV7_HERIL</name>
<gene>
    <name evidence="3" type="ORF">HERILL_LOCUS1144</name>
</gene>
<feature type="compositionally biased region" description="Low complexity" evidence="1">
    <location>
        <begin position="286"/>
        <end position="314"/>
    </location>
</feature>
<dbReference type="AlphaFoldDB" id="A0A7R8YMV7"/>
<feature type="domain" description="MADF" evidence="2">
    <location>
        <begin position="12"/>
        <end position="110"/>
    </location>
</feature>
<dbReference type="OMA" id="YYELFHF"/>
<evidence type="ECO:0000313" key="3">
    <source>
        <dbReference type="EMBL" id="CAD7077835.1"/>
    </source>
</evidence>
<dbReference type="EMBL" id="LR899009">
    <property type="protein sequence ID" value="CAD7077835.1"/>
    <property type="molecule type" value="Genomic_DNA"/>
</dbReference>
<keyword evidence="4" id="KW-1185">Reference proteome</keyword>
<dbReference type="InParanoid" id="A0A7R8YMV7"/>
<dbReference type="Pfam" id="PF10545">
    <property type="entry name" value="MADF_DNA_bdg"/>
    <property type="match status" value="1"/>
</dbReference>
<feature type="region of interest" description="Disordered" evidence="1">
    <location>
        <begin position="284"/>
        <end position="322"/>
    </location>
</feature>
<feature type="region of interest" description="Disordered" evidence="1">
    <location>
        <begin position="112"/>
        <end position="144"/>
    </location>
</feature>
<evidence type="ECO:0000256" key="1">
    <source>
        <dbReference type="SAM" id="MobiDB-lite"/>
    </source>
</evidence>
<dbReference type="OrthoDB" id="6617753at2759"/>
<dbReference type="InterPro" id="IPR006578">
    <property type="entry name" value="MADF-dom"/>
</dbReference>
<organism evidence="3 4">
    <name type="scientific">Hermetia illucens</name>
    <name type="common">Black soldier fly</name>
    <dbReference type="NCBI Taxonomy" id="343691"/>
    <lineage>
        <taxon>Eukaryota</taxon>
        <taxon>Metazoa</taxon>
        <taxon>Ecdysozoa</taxon>
        <taxon>Arthropoda</taxon>
        <taxon>Hexapoda</taxon>
        <taxon>Insecta</taxon>
        <taxon>Pterygota</taxon>
        <taxon>Neoptera</taxon>
        <taxon>Endopterygota</taxon>
        <taxon>Diptera</taxon>
        <taxon>Brachycera</taxon>
        <taxon>Stratiomyomorpha</taxon>
        <taxon>Stratiomyidae</taxon>
        <taxon>Hermetiinae</taxon>
        <taxon>Hermetia</taxon>
    </lineage>
</organism>
<dbReference type="SMART" id="SM00595">
    <property type="entry name" value="MADF"/>
    <property type="match status" value="1"/>
</dbReference>
<sequence>MSRDRENQCLEDFINVYRSESCLWKVKSAEYHDRVMKERAYKRLVQVWKEVDGSCDKITILKKINNLRSSYRKELKKVRESQETVSSLDDVYKPKLWYYHLLTFLNDQERNPQKSNKNIYSDNKSSENDEELAETPSRHFKSESSNVAEAYDMHMDESSTFSEVSAFSAAYENPQKHPRRSLPSDTNKRTEEVLMNVKEYFKPAKTTDDRYDIFGKMVAMKLRDLRSDQKRWAEKFIFDILFEAEGGSLDGNFAFVRRMPSTSQYNSFPDTQYRPSHEYLADNYASTHSTSRSRSPSPRLNPPLTTTPTPGSLSQHNFKTEP</sequence>
<proteinExistence type="predicted"/>
<dbReference type="PANTHER" id="PTHR21505">
    <property type="entry name" value="MADF DOMAIN-CONTAINING PROTEIN-RELATED"/>
    <property type="match status" value="1"/>
</dbReference>
<dbReference type="Proteomes" id="UP000594454">
    <property type="component" value="Chromosome 1"/>
</dbReference>
<feature type="compositionally biased region" description="Polar residues" evidence="1">
    <location>
        <begin position="113"/>
        <end position="123"/>
    </location>
</feature>